<dbReference type="GO" id="GO:0005762">
    <property type="term" value="C:mitochondrial large ribosomal subunit"/>
    <property type="evidence" value="ECO:0007669"/>
    <property type="project" value="TreeGrafter"/>
</dbReference>
<evidence type="ECO:0000256" key="2">
    <source>
        <dbReference type="ARBA" id="ARBA00022980"/>
    </source>
</evidence>
<dbReference type="GO" id="GO:0003735">
    <property type="term" value="F:structural constituent of ribosome"/>
    <property type="evidence" value="ECO:0007669"/>
    <property type="project" value="InterPro"/>
</dbReference>
<dbReference type="InterPro" id="IPR047867">
    <property type="entry name" value="Ribosomal_uL22_bac/org-type"/>
</dbReference>
<reference evidence="8" key="1">
    <citation type="submission" date="2025-08" db="UniProtKB">
        <authorList>
            <consortium name="RefSeq"/>
        </authorList>
    </citation>
    <scope>IDENTIFICATION</scope>
</reference>
<gene>
    <name evidence="8" type="primary">LOC115214134</name>
</gene>
<evidence type="ECO:0000313" key="7">
    <source>
        <dbReference type="Proteomes" id="UP000515154"/>
    </source>
</evidence>
<dbReference type="RefSeq" id="XP_036360872.1">
    <property type="nucleotide sequence ID" value="XM_036504979.1"/>
</dbReference>
<evidence type="ECO:0000256" key="3">
    <source>
        <dbReference type="ARBA" id="ARBA00023274"/>
    </source>
</evidence>
<name>A0A7E6F1N1_9MOLL</name>
<comment type="similarity">
    <text evidence="1 6">Belongs to the universal ribosomal protein uL22 family.</text>
</comment>
<evidence type="ECO:0000256" key="6">
    <source>
        <dbReference type="RuleBase" id="RU004005"/>
    </source>
</evidence>
<keyword evidence="7" id="KW-1185">Reference proteome</keyword>
<sequence length="221" mass="25613">MQHFNSNALLSRCGLRTLFSRLSLEKQICVPTANTALKILPVQTQSLHTTTVNNGMKWDKYNTIVYPPTKPGEEERPAEITHSRENIKYSPLKMWYIACMIRGMSIDEALKQLSFYKRKGSTVVKDVLLEAQEMAILEHGVEFKSNLWIADANATKGVVVKGLRKHRGPRYGVVHYKYCNFFVRLREGSPPKHYYPVEETGYEKLQNYLTEQRKRRIIFSL</sequence>
<dbReference type="AlphaFoldDB" id="A0A7E6F1N1"/>
<proteinExistence type="inferred from homology"/>
<keyword evidence="3 6" id="KW-0687">Ribonucleoprotein</keyword>
<dbReference type="SUPFAM" id="SSF54843">
    <property type="entry name" value="Ribosomal protein L22"/>
    <property type="match status" value="1"/>
</dbReference>
<dbReference type="Pfam" id="PF00237">
    <property type="entry name" value="Ribosomal_L22"/>
    <property type="match status" value="1"/>
</dbReference>
<keyword evidence="2 6" id="KW-0689">Ribosomal protein</keyword>
<accession>A0A7E6F1N1</accession>
<dbReference type="InterPro" id="IPR036394">
    <property type="entry name" value="Ribosomal_uL22_sf"/>
</dbReference>
<dbReference type="Gene3D" id="3.90.470.10">
    <property type="entry name" value="Ribosomal protein L22/L17"/>
    <property type="match status" value="1"/>
</dbReference>
<evidence type="ECO:0000256" key="4">
    <source>
        <dbReference type="ARBA" id="ARBA00035286"/>
    </source>
</evidence>
<dbReference type="PANTHER" id="PTHR13501:SF8">
    <property type="entry name" value="LARGE RIBOSOMAL SUBUNIT PROTEIN UL22M"/>
    <property type="match status" value="1"/>
</dbReference>
<organism evidence="7 8">
    <name type="scientific">Octopus sinensis</name>
    <name type="common">East Asian common octopus</name>
    <dbReference type="NCBI Taxonomy" id="2607531"/>
    <lineage>
        <taxon>Eukaryota</taxon>
        <taxon>Metazoa</taxon>
        <taxon>Spiralia</taxon>
        <taxon>Lophotrochozoa</taxon>
        <taxon>Mollusca</taxon>
        <taxon>Cephalopoda</taxon>
        <taxon>Coleoidea</taxon>
        <taxon>Octopodiformes</taxon>
        <taxon>Octopoda</taxon>
        <taxon>Incirrata</taxon>
        <taxon>Octopodidae</taxon>
        <taxon>Octopus</taxon>
    </lineage>
</organism>
<protein>
    <recommendedName>
        <fullName evidence="4">Large ribosomal subunit protein uL22m</fullName>
    </recommendedName>
    <alternativeName>
        <fullName evidence="5">39S ribosomal protein L22, mitochondrial</fullName>
    </alternativeName>
</protein>
<dbReference type="Proteomes" id="UP000515154">
    <property type="component" value="Linkage group LG7"/>
</dbReference>
<evidence type="ECO:0000256" key="5">
    <source>
        <dbReference type="ARBA" id="ARBA00035506"/>
    </source>
</evidence>
<evidence type="ECO:0000256" key="1">
    <source>
        <dbReference type="ARBA" id="ARBA00009451"/>
    </source>
</evidence>
<dbReference type="GO" id="GO:0006412">
    <property type="term" value="P:translation"/>
    <property type="evidence" value="ECO:0007669"/>
    <property type="project" value="InterPro"/>
</dbReference>
<evidence type="ECO:0000313" key="8">
    <source>
        <dbReference type="RefSeq" id="XP_036360872.1"/>
    </source>
</evidence>
<dbReference type="InterPro" id="IPR001063">
    <property type="entry name" value="Ribosomal_uL22"/>
</dbReference>
<dbReference type="PANTHER" id="PTHR13501">
    <property type="entry name" value="CHLOROPLAST 50S RIBOSOMAL PROTEIN L22-RELATED"/>
    <property type="match status" value="1"/>
</dbReference>